<gene>
    <name evidence="4" type="ORF">GLP40_31130</name>
</gene>
<comment type="caution">
    <text evidence="4">The sequence shown here is derived from an EMBL/GenBank/DDBJ whole genome shotgun (WGS) entry which is preliminary data.</text>
</comment>
<evidence type="ECO:0000259" key="3">
    <source>
        <dbReference type="Pfam" id="PF00724"/>
    </source>
</evidence>
<dbReference type="Proteomes" id="UP000432464">
    <property type="component" value="Unassembled WGS sequence"/>
</dbReference>
<evidence type="ECO:0000256" key="2">
    <source>
        <dbReference type="ARBA" id="ARBA00023002"/>
    </source>
</evidence>
<name>A0A6I3LBD3_9NOCA</name>
<dbReference type="AlphaFoldDB" id="A0A6I3LBD3"/>
<evidence type="ECO:0000313" key="5">
    <source>
        <dbReference type="Proteomes" id="UP000432464"/>
    </source>
</evidence>
<dbReference type="GO" id="GO:0016491">
    <property type="term" value="F:oxidoreductase activity"/>
    <property type="evidence" value="ECO:0007669"/>
    <property type="project" value="UniProtKB-KW"/>
</dbReference>
<dbReference type="SUPFAM" id="SSF51395">
    <property type="entry name" value="FMN-linked oxidoreductases"/>
    <property type="match status" value="1"/>
</dbReference>
<keyword evidence="1" id="KW-0285">Flavoprotein</keyword>
<dbReference type="Pfam" id="PF00724">
    <property type="entry name" value="Oxidored_FMN"/>
    <property type="match status" value="1"/>
</dbReference>
<protein>
    <submittedName>
        <fullName evidence="4">NADH:flavin oxidoreductase</fullName>
    </submittedName>
</protein>
<evidence type="ECO:0000256" key="1">
    <source>
        <dbReference type="ARBA" id="ARBA00022630"/>
    </source>
</evidence>
<dbReference type="EMBL" id="WMBB01000020">
    <property type="protein sequence ID" value="MTE17179.1"/>
    <property type="molecule type" value="Genomic_DNA"/>
</dbReference>
<feature type="domain" description="NADH:flavin oxidoreductase/NADH oxidase N-terminal" evidence="3">
    <location>
        <begin position="63"/>
        <end position="387"/>
    </location>
</feature>
<dbReference type="InterPro" id="IPR051799">
    <property type="entry name" value="NADH_flavin_oxidoreductase"/>
</dbReference>
<dbReference type="GO" id="GO:0010181">
    <property type="term" value="F:FMN binding"/>
    <property type="evidence" value="ECO:0007669"/>
    <property type="project" value="InterPro"/>
</dbReference>
<dbReference type="CDD" id="cd04733">
    <property type="entry name" value="OYE_like_2_FMN"/>
    <property type="match status" value="1"/>
</dbReference>
<reference evidence="4 5" key="1">
    <citation type="submission" date="2019-11" db="EMBL/GenBank/DDBJ databases">
        <title>Nocardia sp. nov. CT2-14 isolated from soil.</title>
        <authorList>
            <person name="Kanchanasin P."/>
            <person name="Tanasupawat S."/>
            <person name="Yuki M."/>
            <person name="Kudo T."/>
        </authorList>
    </citation>
    <scope>NUCLEOTIDE SEQUENCE [LARGE SCALE GENOMIC DNA]</scope>
    <source>
        <strain evidence="4 5">CT2-14</strain>
    </source>
</reference>
<keyword evidence="5" id="KW-1185">Reference proteome</keyword>
<dbReference type="RefSeq" id="WP_154791586.1">
    <property type="nucleotide sequence ID" value="NZ_WMBB01000020.1"/>
</dbReference>
<organism evidence="4 5">
    <name type="scientific">Nocardia aurantiaca</name>
    <dbReference type="NCBI Taxonomy" id="2675850"/>
    <lineage>
        <taxon>Bacteria</taxon>
        <taxon>Bacillati</taxon>
        <taxon>Actinomycetota</taxon>
        <taxon>Actinomycetes</taxon>
        <taxon>Mycobacteriales</taxon>
        <taxon>Nocardiaceae</taxon>
        <taxon>Nocardia</taxon>
    </lineage>
</organism>
<dbReference type="PANTHER" id="PTHR43656">
    <property type="entry name" value="BINDING OXIDOREDUCTASE, PUTATIVE (AFU_ORTHOLOGUE AFUA_2G08260)-RELATED"/>
    <property type="match status" value="1"/>
</dbReference>
<dbReference type="InterPro" id="IPR001155">
    <property type="entry name" value="OxRdtase_FMN_N"/>
</dbReference>
<dbReference type="PANTHER" id="PTHR43656:SF2">
    <property type="entry name" value="BINDING OXIDOREDUCTASE, PUTATIVE (AFU_ORTHOLOGUE AFUA_2G08260)-RELATED"/>
    <property type="match status" value="1"/>
</dbReference>
<proteinExistence type="predicted"/>
<sequence>MAGIRRVFTNAAKKTTQFALTLGPGSASLVKTTGHLRRMFMEGSALGGVTTPLAESLVLPNGTVLSNRLAKAAMSECLGDARSAPTERHVALYERWASGGAGLLITGNVMVDRRALGEAGNVAVEDDRDLPMLSRWAAAAKAGGAVTLAQLNHPGRQVLAGVSARPVAPSAVGVRGAAGIFRTPRELTGAEIEALIARFAAAAAVMVGAGFDGVEIHAAHGYLISQFLSPLTNLRTDAWGGDLAGRSRLLLEVVRAVRFAVGSDAVVAVKLNSADFQRGGFDRHDAVEVVGMLNNEPVDLVEISGGTYESTAFMGVPAQPVKASTRAREAYFVDFAEEVRDGLRVPLMVSGGFRTVAGMAAALDSGAVDVIGLGRPLALEPDLARRFLDGTAAASTVRPRQLGWRRFDGMTDLIWHTTQLQRMGRRRDPKPGRHPLLTLAEYSWHYAPYLAHRITGGLR</sequence>
<keyword evidence="2" id="KW-0560">Oxidoreductase</keyword>
<dbReference type="InterPro" id="IPR013785">
    <property type="entry name" value="Aldolase_TIM"/>
</dbReference>
<dbReference type="Gene3D" id="3.20.20.70">
    <property type="entry name" value="Aldolase class I"/>
    <property type="match status" value="1"/>
</dbReference>
<evidence type="ECO:0000313" key="4">
    <source>
        <dbReference type="EMBL" id="MTE17179.1"/>
    </source>
</evidence>
<accession>A0A6I3LBD3</accession>